<sequence length="258" mass="27810">MTEAALNTAGLTFSSWLKELVPPDFRFLLQFPDPLTGYIIISSGIVLIATLAITIITTMSQTIGALLNPTLPAVGASNSFTATLLPTDVLGIATTSVLTIPITNPLDAILNALPMPFVPVPGPAGFQQALNLATPEIMGNILNALLVPPIKPIPTIPEIPDQPVKQALQQPPMTQNIQQLINKQPIHQLPMKHNPMKAPPPMILAKNNKPSSAILHQNKQAIAQPQQNTAPSIHSQNIVPSRPYPLHKVSIRNHEKMM</sequence>
<dbReference type="Proteomes" id="UP001187531">
    <property type="component" value="Unassembled WGS sequence"/>
</dbReference>
<protein>
    <submittedName>
        <fullName evidence="2">Uncharacterized protein</fullName>
    </submittedName>
</protein>
<evidence type="ECO:0000313" key="2">
    <source>
        <dbReference type="EMBL" id="KAK2714096.1"/>
    </source>
</evidence>
<proteinExistence type="predicted"/>
<keyword evidence="3" id="KW-1185">Reference proteome</keyword>
<comment type="caution">
    <text evidence="2">The sequence shown here is derived from an EMBL/GenBank/DDBJ whole genome shotgun (WGS) entry which is preliminary data.</text>
</comment>
<dbReference type="AlphaFoldDB" id="A0AA88HU17"/>
<reference evidence="2" key="1">
    <citation type="submission" date="2023-07" db="EMBL/GenBank/DDBJ databases">
        <title>Chromosome-level genome assembly of Artemia franciscana.</title>
        <authorList>
            <person name="Jo E."/>
        </authorList>
    </citation>
    <scope>NUCLEOTIDE SEQUENCE</scope>
    <source>
        <tissue evidence="2">Whole body</tissue>
    </source>
</reference>
<accession>A0AA88HU17</accession>
<evidence type="ECO:0000256" key="1">
    <source>
        <dbReference type="SAM" id="Phobius"/>
    </source>
</evidence>
<keyword evidence="1" id="KW-1133">Transmembrane helix</keyword>
<name>A0AA88HU17_ARTSF</name>
<organism evidence="2 3">
    <name type="scientific">Artemia franciscana</name>
    <name type="common">Brine shrimp</name>
    <name type="synonym">Artemia sanfranciscana</name>
    <dbReference type="NCBI Taxonomy" id="6661"/>
    <lineage>
        <taxon>Eukaryota</taxon>
        <taxon>Metazoa</taxon>
        <taxon>Ecdysozoa</taxon>
        <taxon>Arthropoda</taxon>
        <taxon>Crustacea</taxon>
        <taxon>Branchiopoda</taxon>
        <taxon>Anostraca</taxon>
        <taxon>Artemiidae</taxon>
        <taxon>Artemia</taxon>
    </lineage>
</organism>
<keyword evidence="1" id="KW-0812">Transmembrane</keyword>
<feature type="transmembrane region" description="Helical" evidence="1">
    <location>
        <begin position="35"/>
        <end position="56"/>
    </location>
</feature>
<dbReference type="EMBL" id="JAVRJZ010000013">
    <property type="protein sequence ID" value="KAK2714096.1"/>
    <property type="molecule type" value="Genomic_DNA"/>
</dbReference>
<evidence type="ECO:0000313" key="3">
    <source>
        <dbReference type="Proteomes" id="UP001187531"/>
    </source>
</evidence>
<keyword evidence="1" id="KW-0472">Membrane</keyword>
<gene>
    <name evidence="2" type="ORF">QYM36_008628</name>
</gene>